<dbReference type="InterPro" id="IPR050508">
    <property type="entry name" value="Methyltransf_Superfamily"/>
</dbReference>
<gene>
    <name evidence="2" type="ORF">EV192_102376</name>
</gene>
<organism evidence="2 3">
    <name type="scientific">Actinocrispum wychmicini</name>
    <dbReference type="NCBI Taxonomy" id="1213861"/>
    <lineage>
        <taxon>Bacteria</taxon>
        <taxon>Bacillati</taxon>
        <taxon>Actinomycetota</taxon>
        <taxon>Actinomycetes</taxon>
        <taxon>Pseudonocardiales</taxon>
        <taxon>Pseudonocardiaceae</taxon>
        <taxon>Actinocrispum</taxon>
    </lineage>
</organism>
<comment type="caution">
    <text evidence="2">The sequence shown here is derived from an EMBL/GenBank/DDBJ whole genome shotgun (WGS) entry which is preliminary data.</text>
</comment>
<name>A0A4R2JYB4_9PSEU</name>
<protein>
    <submittedName>
        <fullName evidence="2">Methyltransferase family protein</fullName>
    </submittedName>
</protein>
<dbReference type="GO" id="GO:0008168">
    <property type="term" value="F:methyltransferase activity"/>
    <property type="evidence" value="ECO:0007669"/>
    <property type="project" value="UniProtKB-KW"/>
</dbReference>
<dbReference type="Proteomes" id="UP000295680">
    <property type="component" value="Unassembled WGS sequence"/>
</dbReference>
<dbReference type="GO" id="GO:0032259">
    <property type="term" value="P:methylation"/>
    <property type="evidence" value="ECO:0007669"/>
    <property type="project" value="UniProtKB-KW"/>
</dbReference>
<reference evidence="2 3" key="1">
    <citation type="submission" date="2019-03" db="EMBL/GenBank/DDBJ databases">
        <title>Genomic Encyclopedia of Type Strains, Phase IV (KMG-IV): sequencing the most valuable type-strain genomes for metagenomic binning, comparative biology and taxonomic classification.</title>
        <authorList>
            <person name="Goeker M."/>
        </authorList>
    </citation>
    <scope>NUCLEOTIDE SEQUENCE [LARGE SCALE GENOMIC DNA]</scope>
    <source>
        <strain evidence="2 3">DSM 45934</strain>
    </source>
</reference>
<sequence length="290" mass="31411">MSKTRLAVRALRLAITRSTSDPIHDYNAASPTYDSFFTKVMGVHSVAALDQVTIRPGNTVVELACGTGHLTEAIGERLAGRGVIRAVDKSPGMLEVARAKVTGSSLLDVTLEAGDMEEFLRRQPTASADVVVCGWAICYGKPPQLLRQIHRVLKPEGHVLIIETRADALQNLVRPLERVFADDPSLLTSLIRISLPKSAAVVARWFEKAGLVVTHQSEGSQVLPVTTPDAALEWVQRSGAAAGFKDAVDSQREEEVLRKLRDELAVQVASSGQLQLRHTFLVVTGRKPAA</sequence>
<dbReference type="EMBL" id="SLWS01000002">
    <property type="protein sequence ID" value="TCO62239.1"/>
    <property type="molecule type" value="Genomic_DNA"/>
</dbReference>
<dbReference type="PANTHER" id="PTHR42912">
    <property type="entry name" value="METHYLTRANSFERASE"/>
    <property type="match status" value="1"/>
</dbReference>
<evidence type="ECO:0000313" key="2">
    <source>
        <dbReference type="EMBL" id="TCO62239.1"/>
    </source>
</evidence>
<evidence type="ECO:0000259" key="1">
    <source>
        <dbReference type="Pfam" id="PF13649"/>
    </source>
</evidence>
<dbReference type="RefSeq" id="WP_132113858.1">
    <property type="nucleotide sequence ID" value="NZ_SLWS01000002.1"/>
</dbReference>
<dbReference type="InterPro" id="IPR041698">
    <property type="entry name" value="Methyltransf_25"/>
</dbReference>
<keyword evidence="3" id="KW-1185">Reference proteome</keyword>
<keyword evidence="2" id="KW-0489">Methyltransferase</keyword>
<dbReference type="InterPro" id="IPR029063">
    <property type="entry name" value="SAM-dependent_MTases_sf"/>
</dbReference>
<evidence type="ECO:0000313" key="3">
    <source>
        <dbReference type="Proteomes" id="UP000295680"/>
    </source>
</evidence>
<dbReference type="AlphaFoldDB" id="A0A4R2JYB4"/>
<keyword evidence="2" id="KW-0808">Transferase</keyword>
<dbReference type="SUPFAM" id="SSF53335">
    <property type="entry name" value="S-adenosyl-L-methionine-dependent methyltransferases"/>
    <property type="match status" value="1"/>
</dbReference>
<dbReference type="CDD" id="cd02440">
    <property type="entry name" value="AdoMet_MTases"/>
    <property type="match status" value="1"/>
</dbReference>
<feature type="domain" description="Methyltransferase" evidence="1">
    <location>
        <begin position="60"/>
        <end position="157"/>
    </location>
</feature>
<dbReference type="Gene3D" id="3.40.50.150">
    <property type="entry name" value="Vaccinia Virus protein VP39"/>
    <property type="match status" value="1"/>
</dbReference>
<proteinExistence type="predicted"/>
<dbReference type="OrthoDB" id="9805171at2"/>
<dbReference type="Pfam" id="PF13649">
    <property type="entry name" value="Methyltransf_25"/>
    <property type="match status" value="1"/>
</dbReference>
<accession>A0A4R2JYB4</accession>